<dbReference type="InterPro" id="IPR042100">
    <property type="entry name" value="Bug_dom1"/>
</dbReference>
<feature type="chain" id="PRO_5019232233" description="Tripartite tricarboxylate transporter family receptor" evidence="2">
    <location>
        <begin position="27"/>
        <end position="326"/>
    </location>
</feature>
<dbReference type="SUPFAM" id="SSF53850">
    <property type="entry name" value="Periplasmic binding protein-like II"/>
    <property type="match status" value="1"/>
</dbReference>
<dbReference type="PIRSF" id="PIRSF017082">
    <property type="entry name" value="YflP"/>
    <property type="match status" value="1"/>
</dbReference>
<protein>
    <recommendedName>
        <fullName evidence="5">Tripartite tricarboxylate transporter family receptor</fullName>
    </recommendedName>
</protein>
<name>A0A446CD78_9BURK</name>
<dbReference type="CDD" id="cd07012">
    <property type="entry name" value="PBP2_Bug_TTT"/>
    <property type="match status" value="1"/>
</dbReference>
<dbReference type="Proteomes" id="UP000289184">
    <property type="component" value="Unassembled WGS sequence"/>
</dbReference>
<dbReference type="Pfam" id="PF03401">
    <property type="entry name" value="TctC"/>
    <property type="match status" value="1"/>
</dbReference>
<keyword evidence="4" id="KW-1185">Reference proteome</keyword>
<evidence type="ECO:0000313" key="4">
    <source>
        <dbReference type="Proteomes" id="UP000289184"/>
    </source>
</evidence>
<evidence type="ECO:0000256" key="1">
    <source>
        <dbReference type="ARBA" id="ARBA00006987"/>
    </source>
</evidence>
<comment type="similarity">
    <text evidence="1">Belongs to the UPF0065 (bug) family.</text>
</comment>
<dbReference type="PANTHER" id="PTHR42928">
    <property type="entry name" value="TRICARBOXYLATE-BINDING PROTEIN"/>
    <property type="match status" value="1"/>
</dbReference>
<dbReference type="AlphaFoldDB" id="A0A446CD78"/>
<gene>
    <name evidence="3" type="ORF">AGI3411_02232</name>
</gene>
<dbReference type="InterPro" id="IPR005064">
    <property type="entry name" value="BUG"/>
</dbReference>
<dbReference type="Gene3D" id="3.40.190.150">
    <property type="entry name" value="Bordetella uptake gene, domain 1"/>
    <property type="match status" value="1"/>
</dbReference>
<proteinExistence type="inferred from homology"/>
<feature type="signal peptide" evidence="2">
    <location>
        <begin position="1"/>
        <end position="26"/>
    </location>
</feature>
<evidence type="ECO:0000256" key="2">
    <source>
        <dbReference type="SAM" id="SignalP"/>
    </source>
</evidence>
<dbReference type="RefSeq" id="WP_129527446.1">
    <property type="nucleotide sequence ID" value="NZ_UFQB01000007.1"/>
</dbReference>
<dbReference type="PANTHER" id="PTHR42928:SF5">
    <property type="entry name" value="BLR1237 PROTEIN"/>
    <property type="match status" value="1"/>
</dbReference>
<sequence>MKNWNRKLMAAAAAACALLMGSQARAQDYPSHSLTLVVPFAAAGISDNQSRLLARKLADILGQPVVVENRPGASGMIGAEAVAHAKPDGYTLLYGTHGTQAANLALFDNVRIDPPKDLRAVHSLFRQSTVLVANAATPYHSLGDLVQAAKQRPGAVNYASAGSGTQTHLAAAKLQSAAGISMTHVPYKGAGPALSDVLAGNVEIMFSYPESVSQHIQAGKLRALAVAGSNRLDAMPTVPTMAEAGYPDAALEGWSGVFVPAGTPDAVVAKLASAIGQITQAPDVVAAMAAISSFPMGLSDQQFQRFVEEEVPRWKAVVRQSGARLE</sequence>
<keyword evidence="2" id="KW-0732">Signal</keyword>
<dbReference type="OrthoDB" id="7250553at2"/>
<dbReference type="EMBL" id="UFQB01000007">
    <property type="protein sequence ID" value="SSW65773.1"/>
    <property type="molecule type" value="Genomic_DNA"/>
</dbReference>
<reference evidence="3 4" key="1">
    <citation type="submission" date="2018-07" db="EMBL/GenBank/DDBJ databases">
        <authorList>
            <person name="Peeters C."/>
        </authorList>
    </citation>
    <scope>NUCLEOTIDE SEQUENCE [LARGE SCALE GENOMIC DNA]</scope>
    <source>
        <strain evidence="3 4">LMG 3411</strain>
    </source>
</reference>
<accession>A0A446CD78</accession>
<dbReference type="Gene3D" id="3.40.190.10">
    <property type="entry name" value="Periplasmic binding protein-like II"/>
    <property type="match status" value="1"/>
</dbReference>
<evidence type="ECO:0000313" key="3">
    <source>
        <dbReference type="EMBL" id="SSW65773.1"/>
    </source>
</evidence>
<evidence type="ECO:0008006" key="5">
    <source>
        <dbReference type="Google" id="ProtNLM"/>
    </source>
</evidence>
<organism evidence="3 4">
    <name type="scientific">Achromobacter agilis</name>
    <dbReference type="NCBI Taxonomy" id="1353888"/>
    <lineage>
        <taxon>Bacteria</taxon>
        <taxon>Pseudomonadati</taxon>
        <taxon>Pseudomonadota</taxon>
        <taxon>Betaproteobacteria</taxon>
        <taxon>Burkholderiales</taxon>
        <taxon>Alcaligenaceae</taxon>
        <taxon>Achromobacter</taxon>
    </lineage>
</organism>